<keyword evidence="7 8" id="KW-0472">Membrane</keyword>
<comment type="subcellular location">
    <subcellularLocation>
        <location evidence="1">Cell membrane</location>
        <topology evidence="1">Multi-pass membrane protein</topology>
    </subcellularLocation>
</comment>
<feature type="transmembrane region" description="Helical" evidence="8">
    <location>
        <begin position="72"/>
        <end position="97"/>
    </location>
</feature>
<feature type="transmembrane region" description="Helical" evidence="8">
    <location>
        <begin position="234"/>
        <end position="253"/>
    </location>
</feature>
<comment type="caution">
    <text evidence="9">The sequence shown here is derived from an EMBL/GenBank/DDBJ whole genome shotgun (WGS) entry which is preliminary data.</text>
</comment>
<keyword evidence="2" id="KW-1003">Cell membrane</keyword>
<name>A0ABV7FU64_9ALTE</name>
<feature type="transmembrane region" description="Helical" evidence="8">
    <location>
        <begin position="44"/>
        <end position="65"/>
    </location>
</feature>
<organism evidence="9 10">
    <name type="scientific">Agaribacter flavus</name>
    <dbReference type="NCBI Taxonomy" id="1902781"/>
    <lineage>
        <taxon>Bacteria</taxon>
        <taxon>Pseudomonadati</taxon>
        <taxon>Pseudomonadota</taxon>
        <taxon>Gammaproteobacteria</taxon>
        <taxon>Alteromonadales</taxon>
        <taxon>Alteromonadaceae</taxon>
        <taxon>Agaribacter</taxon>
    </lineage>
</organism>
<evidence type="ECO:0000256" key="2">
    <source>
        <dbReference type="ARBA" id="ARBA00022475"/>
    </source>
</evidence>
<dbReference type="NCBIfam" id="TIGR04178">
    <property type="entry name" value="exo_archaeo"/>
    <property type="match status" value="1"/>
</dbReference>
<dbReference type="InterPro" id="IPR026392">
    <property type="entry name" value="Exo/Archaeosortase_dom"/>
</dbReference>
<reference evidence="10" key="1">
    <citation type="journal article" date="2019" name="Int. J. Syst. Evol. Microbiol.">
        <title>The Global Catalogue of Microorganisms (GCM) 10K type strain sequencing project: providing services to taxonomists for standard genome sequencing and annotation.</title>
        <authorList>
            <consortium name="The Broad Institute Genomics Platform"/>
            <consortium name="The Broad Institute Genome Sequencing Center for Infectious Disease"/>
            <person name="Wu L."/>
            <person name="Ma J."/>
        </authorList>
    </citation>
    <scope>NUCLEOTIDE SEQUENCE [LARGE SCALE GENOMIC DNA]</scope>
    <source>
        <strain evidence="10">KCTC 52473</strain>
    </source>
</reference>
<feature type="transmembrane region" description="Helical" evidence="8">
    <location>
        <begin position="144"/>
        <end position="166"/>
    </location>
</feature>
<dbReference type="RefSeq" id="WP_376920827.1">
    <property type="nucleotide sequence ID" value="NZ_JBHRSW010000029.1"/>
</dbReference>
<feature type="transmembrane region" description="Helical" evidence="8">
    <location>
        <begin position="260"/>
        <end position="282"/>
    </location>
</feature>
<keyword evidence="6 8" id="KW-1133">Transmembrane helix</keyword>
<evidence type="ECO:0000256" key="1">
    <source>
        <dbReference type="ARBA" id="ARBA00004651"/>
    </source>
</evidence>
<evidence type="ECO:0000256" key="8">
    <source>
        <dbReference type="SAM" id="Phobius"/>
    </source>
</evidence>
<evidence type="ECO:0000256" key="3">
    <source>
        <dbReference type="ARBA" id="ARBA00022670"/>
    </source>
</evidence>
<accession>A0ABV7FU64</accession>
<gene>
    <name evidence="9" type="ORF">ACFOHL_13860</name>
</gene>
<evidence type="ECO:0000256" key="4">
    <source>
        <dbReference type="ARBA" id="ARBA00022692"/>
    </source>
</evidence>
<evidence type="ECO:0000256" key="5">
    <source>
        <dbReference type="ARBA" id="ARBA00022801"/>
    </source>
</evidence>
<keyword evidence="4 8" id="KW-0812">Transmembrane</keyword>
<keyword evidence="5" id="KW-0378">Hydrolase</keyword>
<proteinExistence type="predicted"/>
<dbReference type="Proteomes" id="UP001595478">
    <property type="component" value="Unassembled WGS sequence"/>
</dbReference>
<sequence length="354" mass="40060">MADFIASFCRFVAWLLWKNAQLVTKDLSLHQTTVYQYSVEYGLNIVPSCLALSFIAVYIGLVVLTPFSIKRWFIAILAGVLAIFIFNQCRLFVLLMIRIHALPTTFNDFHVYAFPVIMSLFLVCIAIGLLIFYKETTKRSDGRFVLHQLVKFVLVCSLVMFLWHVYLIDWVVKIVPSLAQLGISLLDENWQTSIKEEVSQYMLFLRSGLYAASSEVSTELYRRVVLKNETVHAVYLYNVLMSMPMLLAVVISARVRLMKALLILSLPLLVTTLVVILSYINIVMVFDQSVQYPAVQLSATHVAPMSKNSFHSPELNQMLISLLILGSTLYLPAILAAKQIAVGAPSRKPMTYCI</sequence>
<protein>
    <submittedName>
        <fullName evidence="9">Exosortase/archaeosortase family protein</fullName>
    </submittedName>
</protein>
<keyword evidence="3" id="KW-0645">Protease</keyword>
<evidence type="ECO:0000313" key="10">
    <source>
        <dbReference type="Proteomes" id="UP001595478"/>
    </source>
</evidence>
<evidence type="ECO:0000256" key="6">
    <source>
        <dbReference type="ARBA" id="ARBA00022989"/>
    </source>
</evidence>
<feature type="transmembrane region" description="Helical" evidence="8">
    <location>
        <begin position="318"/>
        <end position="337"/>
    </location>
</feature>
<dbReference type="EMBL" id="JBHRSW010000029">
    <property type="protein sequence ID" value="MFC3122705.1"/>
    <property type="molecule type" value="Genomic_DNA"/>
</dbReference>
<keyword evidence="10" id="KW-1185">Reference proteome</keyword>
<evidence type="ECO:0000256" key="7">
    <source>
        <dbReference type="ARBA" id="ARBA00023136"/>
    </source>
</evidence>
<evidence type="ECO:0000313" key="9">
    <source>
        <dbReference type="EMBL" id="MFC3122705.1"/>
    </source>
</evidence>
<feature type="transmembrane region" description="Helical" evidence="8">
    <location>
        <begin position="109"/>
        <end position="132"/>
    </location>
</feature>